<feature type="domain" description="Tyr recombinase" evidence="2">
    <location>
        <begin position="151"/>
        <end position="303"/>
    </location>
</feature>
<dbReference type="InterPro" id="IPR002104">
    <property type="entry name" value="Integrase_catalytic"/>
</dbReference>
<accession>A0ABR8GYI2</accession>
<dbReference type="PROSITE" id="PS51898">
    <property type="entry name" value="TYR_RECOMBINASE"/>
    <property type="match status" value="1"/>
</dbReference>
<dbReference type="RefSeq" id="WP_144238249.1">
    <property type="nucleotide sequence ID" value="NZ_JACJTA010000074.1"/>
</dbReference>
<name>A0ABR8GYI2_9CYAN</name>
<proteinExistence type="predicted"/>
<dbReference type="SUPFAM" id="SSF56349">
    <property type="entry name" value="DNA breaking-rejoining enzymes"/>
    <property type="match status" value="1"/>
</dbReference>
<dbReference type="Gene3D" id="1.10.443.10">
    <property type="entry name" value="Intergrase catalytic core"/>
    <property type="match status" value="1"/>
</dbReference>
<gene>
    <name evidence="3" type="ORF">H6G81_25745</name>
</gene>
<protein>
    <submittedName>
        <fullName evidence="3">Integrase</fullName>
    </submittedName>
</protein>
<sequence length="303" mass="35175">MLIWLSMTFTSHDDSQFDSQSQLQAATRKARLMGDQLATGKFQWSDWIEVSLIAESIGTWLERFERSHWEKTKRTDAALTTWKDYRLTFNRLDGDRALTTETLVEAIVKTEPDSRTRKKVCTYFYKLATFAKLEGTEAIKELAGNYSPTSVQPRNLPTDSAIAQYRESIKSDAWRWLFGVLATYGVRSHEVFRLNWEDFPIVRVLSGKTGKRFVYPLYPEWADDWKLKEVNLPELDLNYSNAKLGSKVSGWFYDRKVPFKAYDLRHCYARRCFEFGLAPDWSAGLMGHSLSVHLNTYRAKLGE</sequence>
<dbReference type="InterPro" id="IPR011010">
    <property type="entry name" value="DNA_brk_join_enz"/>
</dbReference>
<reference evidence="3 4" key="1">
    <citation type="journal article" date="2020" name="ISME J.">
        <title>Comparative genomics reveals insights into cyanobacterial evolution and habitat adaptation.</title>
        <authorList>
            <person name="Chen M.Y."/>
            <person name="Teng W.K."/>
            <person name="Zhao L."/>
            <person name="Hu C.X."/>
            <person name="Zhou Y.K."/>
            <person name="Han B.P."/>
            <person name="Song L.R."/>
            <person name="Shu W.S."/>
        </authorList>
    </citation>
    <scope>NUCLEOTIDE SEQUENCE [LARGE SCALE GENOMIC DNA]</scope>
    <source>
        <strain evidence="3 4">FACHB-248</strain>
    </source>
</reference>
<dbReference type="InterPro" id="IPR013762">
    <property type="entry name" value="Integrase-like_cat_sf"/>
</dbReference>
<dbReference type="Proteomes" id="UP000660380">
    <property type="component" value="Unassembled WGS sequence"/>
</dbReference>
<evidence type="ECO:0000259" key="2">
    <source>
        <dbReference type="PROSITE" id="PS51898"/>
    </source>
</evidence>
<comment type="caution">
    <text evidence="3">The sequence shown here is derived from an EMBL/GenBank/DDBJ whole genome shotgun (WGS) entry which is preliminary data.</text>
</comment>
<evidence type="ECO:0000313" key="3">
    <source>
        <dbReference type="EMBL" id="MBD2607828.1"/>
    </source>
</evidence>
<keyword evidence="4" id="KW-1185">Reference proteome</keyword>
<dbReference type="EMBL" id="JACJTA010000074">
    <property type="protein sequence ID" value="MBD2607828.1"/>
    <property type="molecule type" value="Genomic_DNA"/>
</dbReference>
<evidence type="ECO:0000313" key="4">
    <source>
        <dbReference type="Proteomes" id="UP000660380"/>
    </source>
</evidence>
<organism evidence="3 4">
    <name type="scientific">Scytonema hofmannii FACHB-248</name>
    <dbReference type="NCBI Taxonomy" id="1842502"/>
    <lineage>
        <taxon>Bacteria</taxon>
        <taxon>Bacillati</taxon>
        <taxon>Cyanobacteriota</taxon>
        <taxon>Cyanophyceae</taxon>
        <taxon>Nostocales</taxon>
        <taxon>Scytonemataceae</taxon>
        <taxon>Scytonema</taxon>
    </lineage>
</organism>
<evidence type="ECO:0000256" key="1">
    <source>
        <dbReference type="ARBA" id="ARBA00023172"/>
    </source>
</evidence>
<keyword evidence="1" id="KW-0233">DNA recombination</keyword>